<keyword evidence="1" id="KW-0732">Signal</keyword>
<evidence type="ECO:0000256" key="1">
    <source>
        <dbReference type="SAM" id="SignalP"/>
    </source>
</evidence>
<dbReference type="Pfam" id="PF13568">
    <property type="entry name" value="OMP_b-brl_2"/>
    <property type="match status" value="1"/>
</dbReference>
<accession>A0ABN6LF32</accession>
<feature type="signal peptide" evidence="1">
    <location>
        <begin position="1"/>
        <end position="22"/>
    </location>
</feature>
<dbReference type="EMBL" id="AP025295">
    <property type="protein sequence ID" value="BDD01785.1"/>
    <property type="molecule type" value="Genomic_DNA"/>
</dbReference>
<keyword evidence="3" id="KW-0614">Plasmid</keyword>
<geneLocation type="plasmid" evidence="3 4">
    <name>pPP3</name>
</geneLocation>
<feature type="domain" description="Outer membrane protein beta-barrel" evidence="2">
    <location>
        <begin position="21"/>
        <end position="195"/>
    </location>
</feature>
<evidence type="ECO:0000313" key="4">
    <source>
        <dbReference type="Proteomes" id="UP001354989"/>
    </source>
</evidence>
<name>A0ABN6LF32_9BACT</name>
<dbReference type="InterPro" id="IPR025665">
    <property type="entry name" value="Beta-barrel_OMP_2"/>
</dbReference>
<sequence length="217" mass="23839">MKTIYLLLSLCLCILFIQPTQAQTDVGAGGDIQLGLKFSPVFSYSRIDNSSPDYDISRGGTGTKFAFGLVADLPFGANYYFSTGLIYLPKGAKIDYTNKTTGESGTEKYKTHYLQVPLTIKLRTNEIAESISGYAQLGTAVDFKINDDTGGDKFIVEKFFFMDVSLVVGGGIMYDLPFGNTIGLGIMYQRGLINAARDGQDIRLKKDLLVLDATFYF</sequence>
<evidence type="ECO:0000313" key="3">
    <source>
        <dbReference type="EMBL" id="BDD01785.1"/>
    </source>
</evidence>
<keyword evidence="4" id="KW-1185">Reference proteome</keyword>
<dbReference type="Proteomes" id="UP001354989">
    <property type="component" value="Plasmid pPP3"/>
</dbReference>
<evidence type="ECO:0000259" key="2">
    <source>
        <dbReference type="Pfam" id="PF13568"/>
    </source>
</evidence>
<protein>
    <recommendedName>
        <fullName evidence="2">Outer membrane protein beta-barrel domain-containing protein</fullName>
    </recommendedName>
</protein>
<proteinExistence type="predicted"/>
<reference evidence="3 4" key="1">
    <citation type="submission" date="2021-12" db="EMBL/GenBank/DDBJ databases">
        <title>Genome sequencing of bacteria with rrn-lacking chromosome and rrn-plasmid.</title>
        <authorList>
            <person name="Anda M."/>
            <person name="Iwasaki W."/>
        </authorList>
    </citation>
    <scope>NUCLEOTIDE SEQUENCE [LARGE SCALE GENOMIC DNA]</scope>
    <source>
        <strain evidence="3 4">NBRC 101262</strain>
        <plasmid evidence="3 4">pPP3</plasmid>
    </source>
</reference>
<gene>
    <name evidence="3" type="ORF">PEPS_40650</name>
</gene>
<feature type="chain" id="PRO_5047121754" description="Outer membrane protein beta-barrel domain-containing protein" evidence="1">
    <location>
        <begin position="23"/>
        <end position="217"/>
    </location>
</feature>
<dbReference type="RefSeq" id="WP_338398933.1">
    <property type="nucleotide sequence ID" value="NZ_AP025295.1"/>
</dbReference>
<organism evidence="3 4">
    <name type="scientific">Persicobacter psychrovividus</name>
    <dbReference type="NCBI Taxonomy" id="387638"/>
    <lineage>
        <taxon>Bacteria</taxon>
        <taxon>Pseudomonadati</taxon>
        <taxon>Bacteroidota</taxon>
        <taxon>Cytophagia</taxon>
        <taxon>Cytophagales</taxon>
        <taxon>Persicobacteraceae</taxon>
        <taxon>Persicobacter</taxon>
    </lineage>
</organism>